<comment type="subcellular location">
    <subcellularLocation>
        <location evidence="2">Membrane</location>
        <topology evidence="2">Multi-pass membrane protein</topology>
    </subcellularLocation>
</comment>
<proteinExistence type="predicted"/>
<keyword evidence="5" id="KW-0808">Transferase</keyword>
<dbReference type="InterPro" id="IPR003661">
    <property type="entry name" value="HisK_dim/P_dom"/>
</dbReference>
<dbReference type="Gene3D" id="3.30.565.10">
    <property type="entry name" value="Histidine kinase-like ATPase, C-terminal domain"/>
    <property type="match status" value="1"/>
</dbReference>
<evidence type="ECO:0000259" key="11">
    <source>
        <dbReference type="PROSITE" id="PS50109"/>
    </source>
</evidence>
<sequence>MIQTYTIRSKLIILFTLTFIIVCVLFVVLLQIEGNAYNEKINAKQADLIKFLVASKKRSYLNNDLKKDLENMGFKKLEPNSLTQSIHKKAEKLFEARESDCSFSSLLYHHNIYLSINCEHFSGIFKQKDNDRIYGLLLTSFFFFAFLFIFMYFSVLNSLKPFKKLKNEIIKINSNETPDFKDYSKDEIGMIALEFDKAYRKNQDLIHSRQLFLRTIMHELKTPIGKGRIIAEMTKDEKQKIRLIEIFERMNNLINEFAKIENLFSKNYNLILENHHFSTFLNEAKNSLLRDDFDKVIKINLHNDPIINADIEIFSLIIKNLLDNALKYSTNGTCELECFEHYFVIKNQGQALEHSLEFYTKAFTRDKNTKDKEGMGLGLYIIYEVCKLHNFELKYAFKEHTHHFKIFFGENNGL</sequence>
<dbReference type="NCBIfam" id="NF038389">
    <property type="entry name" value="ArsS_fam_HK"/>
    <property type="match status" value="1"/>
</dbReference>
<dbReference type="EC" id="2.7.13.3" evidence="3"/>
<evidence type="ECO:0000256" key="6">
    <source>
        <dbReference type="ARBA" id="ARBA00022692"/>
    </source>
</evidence>
<dbReference type="PROSITE" id="PS50109">
    <property type="entry name" value="HIS_KIN"/>
    <property type="match status" value="1"/>
</dbReference>
<dbReference type="InterPro" id="IPR050398">
    <property type="entry name" value="HssS/ArlS-like"/>
</dbReference>
<organism evidence="12 13">
    <name type="scientific">Campylobacter vulpis</name>
    <dbReference type="NCBI Taxonomy" id="1655500"/>
    <lineage>
        <taxon>Bacteria</taxon>
        <taxon>Pseudomonadati</taxon>
        <taxon>Campylobacterota</taxon>
        <taxon>Epsilonproteobacteria</taxon>
        <taxon>Campylobacterales</taxon>
        <taxon>Campylobacteraceae</taxon>
        <taxon>Campylobacter</taxon>
    </lineage>
</organism>
<evidence type="ECO:0000256" key="3">
    <source>
        <dbReference type="ARBA" id="ARBA00012438"/>
    </source>
</evidence>
<reference evidence="13" key="1">
    <citation type="submission" date="2015-06" db="EMBL/GenBank/DDBJ databases">
        <authorList>
            <person name="Parisi A."/>
            <person name="Chiara M."/>
            <person name="Florio D."/>
            <person name="Miccolupo A."/>
            <person name="Manzari C."/>
            <person name="Mion D."/>
            <person name="Caruso M."/>
            <person name="D'erchia A.M."/>
            <person name="Zanoni R."/>
        </authorList>
    </citation>
    <scope>NUCLEOTIDE SEQUENCE [LARGE SCALE GENOMIC DNA]</scope>
    <source>
        <strain evidence="13">73/13</strain>
    </source>
</reference>
<dbReference type="Proteomes" id="UP000237472">
    <property type="component" value="Unassembled WGS sequence"/>
</dbReference>
<dbReference type="PANTHER" id="PTHR45528:SF12">
    <property type="entry name" value="SENSOR HISTIDINE KINASE ARSS"/>
    <property type="match status" value="1"/>
</dbReference>
<evidence type="ECO:0000256" key="8">
    <source>
        <dbReference type="ARBA" id="ARBA00022989"/>
    </source>
</evidence>
<dbReference type="Gene3D" id="1.10.287.130">
    <property type="match status" value="1"/>
</dbReference>
<dbReference type="CDD" id="cd00082">
    <property type="entry name" value="HisKA"/>
    <property type="match status" value="1"/>
</dbReference>
<keyword evidence="7 12" id="KW-0418">Kinase</keyword>
<dbReference type="RefSeq" id="WP_099460799.1">
    <property type="nucleotide sequence ID" value="NZ_LDWY01000001.1"/>
</dbReference>
<dbReference type="SUPFAM" id="SSF55874">
    <property type="entry name" value="ATPase domain of HSP90 chaperone/DNA topoisomerase II/histidine kinase"/>
    <property type="match status" value="1"/>
</dbReference>
<evidence type="ECO:0000256" key="2">
    <source>
        <dbReference type="ARBA" id="ARBA00004141"/>
    </source>
</evidence>
<feature type="transmembrane region" description="Helical" evidence="10">
    <location>
        <begin position="133"/>
        <end position="156"/>
    </location>
</feature>
<evidence type="ECO:0000313" key="13">
    <source>
        <dbReference type="Proteomes" id="UP000237472"/>
    </source>
</evidence>
<dbReference type="InterPro" id="IPR047994">
    <property type="entry name" value="ArsS-like"/>
</dbReference>
<dbReference type="PANTHER" id="PTHR45528">
    <property type="entry name" value="SENSOR HISTIDINE KINASE CPXA"/>
    <property type="match status" value="1"/>
</dbReference>
<evidence type="ECO:0000313" key="12">
    <source>
        <dbReference type="EMBL" id="PHY92519.1"/>
    </source>
</evidence>
<gene>
    <name evidence="12" type="ORF">AA994_00285</name>
</gene>
<feature type="domain" description="Histidine kinase" evidence="11">
    <location>
        <begin position="215"/>
        <end position="395"/>
    </location>
</feature>
<dbReference type="InterPro" id="IPR036890">
    <property type="entry name" value="HATPase_C_sf"/>
</dbReference>
<dbReference type="InterPro" id="IPR005467">
    <property type="entry name" value="His_kinase_dom"/>
</dbReference>
<keyword evidence="4" id="KW-0597">Phosphoprotein</keyword>
<keyword evidence="8 10" id="KW-1133">Transmembrane helix</keyword>
<name>A0A2G4R7I8_9BACT</name>
<dbReference type="SMART" id="SM00387">
    <property type="entry name" value="HATPase_c"/>
    <property type="match status" value="1"/>
</dbReference>
<evidence type="ECO:0000256" key="10">
    <source>
        <dbReference type="SAM" id="Phobius"/>
    </source>
</evidence>
<dbReference type="InterPro" id="IPR036097">
    <property type="entry name" value="HisK_dim/P_sf"/>
</dbReference>
<dbReference type="OrthoDB" id="9812241at2"/>
<dbReference type="AlphaFoldDB" id="A0A2G4R7I8"/>
<dbReference type="GO" id="GO:0000155">
    <property type="term" value="F:phosphorelay sensor kinase activity"/>
    <property type="evidence" value="ECO:0007669"/>
    <property type="project" value="InterPro"/>
</dbReference>
<protein>
    <recommendedName>
        <fullName evidence="3">histidine kinase</fullName>
        <ecNumber evidence="3">2.7.13.3</ecNumber>
    </recommendedName>
</protein>
<evidence type="ECO:0000256" key="4">
    <source>
        <dbReference type="ARBA" id="ARBA00022553"/>
    </source>
</evidence>
<evidence type="ECO:0000256" key="7">
    <source>
        <dbReference type="ARBA" id="ARBA00022777"/>
    </source>
</evidence>
<keyword evidence="9 10" id="KW-0472">Membrane</keyword>
<dbReference type="GO" id="GO:0016020">
    <property type="term" value="C:membrane"/>
    <property type="evidence" value="ECO:0007669"/>
    <property type="project" value="UniProtKB-SubCell"/>
</dbReference>
<accession>A0A2G4R7I8</accession>
<dbReference type="SUPFAM" id="SSF47384">
    <property type="entry name" value="Homodimeric domain of signal transducing histidine kinase"/>
    <property type="match status" value="1"/>
</dbReference>
<feature type="transmembrane region" description="Helical" evidence="10">
    <location>
        <begin position="12"/>
        <end position="32"/>
    </location>
</feature>
<keyword evidence="6 10" id="KW-0812">Transmembrane</keyword>
<dbReference type="InterPro" id="IPR003594">
    <property type="entry name" value="HATPase_dom"/>
</dbReference>
<comment type="caution">
    <text evidence="12">The sequence shown here is derived from an EMBL/GenBank/DDBJ whole genome shotgun (WGS) entry which is preliminary data.</text>
</comment>
<dbReference type="EMBL" id="LDWY01000001">
    <property type="protein sequence ID" value="PHY92519.1"/>
    <property type="molecule type" value="Genomic_DNA"/>
</dbReference>
<evidence type="ECO:0000256" key="5">
    <source>
        <dbReference type="ARBA" id="ARBA00022679"/>
    </source>
</evidence>
<comment type="catalytic activity">
    <reaction evidence="1">
        <text>ATP + protein L-histidine = ADP + protein N-phospho-L-histidine.</text>
        <dbReference type="EC" id="2.7.13.3"/>
    </reaction>
</comment>
<evidence type="ECO:0000256" key="9">
    <source>
        <dbReference type="ARBA" id="ARBA00023136"/>
    </source>
</evidence>
<dbReference type="Pfam" id="PF02518">
    <property type="entry name" value="HATPase_c"/>
    <property type="match status" value="1"/>
</dbReference>
<evidence type="ECO:0000256" key="1">
    <source>
        <dbReference type="ARBA" id="ARBA00000085"/>
    </source>
</evidence>